<dbReference type="Pfam" id="PF03473">
    <property type="entry name" value="MOSC"/>
    <property type="match status" value="1"/>
</dbReference>
<sequence length="237" mass="25232">MTPAGTVAELYRYPIKSVGGEALAQVPVTERGLEGDRAWAVTDVDGKFGSGKSTRRFRRMDGLLNFQAVLPSGHTEPQLILPDGTVHPATAEGASIALCEATGRTVRVTAEGPISHFDEGPLHLLTTSALAWLAEAHGAPVASRHFRHNILLGTGQTPDHLEERWLGRILALGDTLMVRISAPMPRCVMVNMAQPDLGANPGLLKTIASLHPDACFGVLAHVVQPGTLRLGDPARIL</sequence>
<evidence type="ECO:0000313" key="2">
    <source>
        <dbReference type="EMBL" id="PTA67715.1"/>
    </source>
</evidence>
<dbReference type="InterPro" id="IPR011037">
    <property type="entry name" value="Pyrv_Knase-like_insert_dom_sf"/>
</dbReference>
<gene>
    <name evidence="2" type="ORF">C8263_11430</name>
</gene>
<proteinExistence type="predicted"/>
<dbReference type="GO" id="GO:0030170">
    <property type="term" value="F:pyridoxal phosphate binding"/>
    <property type="evidence" value="ECO:0007669"/>
    <property type="project" value="InterPro"/>
</dbReference>
<accession>A0A2T3W746</accession>
<dbReference type="InterPro" id="IPR005302">
    <property type="entry name" value="MoCF_Sase_C"/>
</dbReference>
<dbReference type="InterPro" id="IPR005303">
    <property type="entry name" value="MOCOS_middle"/>
</dbReference>
<keyword evidence="3" id="KW-1185">Reference proteome</keyword>
<dbReference type="GO" id="GO:0030151">
    <property type="term" value="F:molybdenum ion binding"/>
    <property type="evidence" value="ECO:0007669"/>
    <property type="project" value="InterPro"/>
</dbReference>
<dbReference type="PROSITE" id="PS51340">
    <property type="entry name" value="MOSC"/>
    <property type="match status" value="1"/>
</dbReference>
<dbReference type="EMBL" id="PYSV01000010">
    <property type="protein sequence ID" value="PTA67715.1"/>
    <property type="molecule type" value="Genomic_DNA"/>
</dbReference>
<name>A0A2T3W746_9DEIO</name>
<protein>
    <submittedName>
        <fullName evidence="2">MOSC domain-containing protein</fullName>
    </submittedName>
</protein>
<dbReference type="GO" id="GO:0003824">
    <property type="term" value="F:catalytic activity"/>
    <property type="evidence" value="ECO:0007669"/>
    <property type="project" value="InterPro"/>
</dbReference>
<dbReference type="SUPFAM" id="SSF50800">
    <property type="entry name" value="PK beta-barrel domain-like"/>
    <property type="match status" value="1"/>
</dbReference>
<comment type="caution">
    <text evidence="2">The sequence shown here is derived from an EMBL/GenBank/DDBJ whole genome shotgun (WGS) entry which is preliminary data.</text>
</comment>
<reference evidence="2 3" key="1">
    <citation type="submission" date="2018-03" db="EMBL/GenBank/DDBJ databases">
        <title>Draft genome of Deinococcus sp. OD32.</title>
        <authorList>
            <person name="Wang X.-P."/>
            <person name="Du Z.-J."/>
        </authorList>
    </citation>
    <scope>NUCLEOTIDE SEQUENCE [LARGE SCALE GENOMIC DNA]</scope>
    <source>
        <strain evidence="2 3">OD32</strain>
    </source>
</reference>
<dbReference type="Pfam" id="PF03476">
    <property type="entry name" value="MOSC_N"/>
    <property type="match status" value="1"/>
</dbReference>
<dbReference type="Gene3D" id="2.40.33.20">
    <property type="entry name" value="PK beta-barrel domain-like"/>
    <property type="match status" value="1"/>
</dbReference>
<evidence type="ECO:0000259" key="1">
    <source>
        <dbReference type="PROSITE" id="PS51340"/>
    </source>
</evidence>
<dbReference type="OrthoDB" id="581532at2"/>
<organism evidence="2 3">
    <name type="scientific">Deinococcus arcticus</name>
    <dbReference type="NCBI Taxonomy" id="2136176"/>
    <lineage>
        <taxon>Bacteria</taxon>
        <taxon>Thermotogati</taxon>
        <taxon>Deinococcota</taxon>
        <taxon>Deinococci</taxon>
        <taxon>Deinococcales</taxon>
        <taxon>Deinococcaceae</taxon>
        <taxon>Deinococcus</taxon>
    </lineage>
</organism>
<dbReference type="Proteomes" id="UP000240317">
    <property type="component" value="Unassembled WGS sequence"/>
</dbReference>
<feature type="domain" description="MOSC" evidence="1">
    <location>
        <begin position="96"/>
        <end position="237"/>
    </location>
</feature>
<dbReference type="RefSeq" id="WP_107138255.1">
    <property type="nucleotide sequence ID" value="NZ_PYSV01000010.1"/>
</dbReference>
<evidence type="ECO:0000313" key="3">
    <source>
        <dbReference type="Proteomes" id="UP000240317"/>
    </source>
</evidence>
<dbReference type="AlphaFoldDB" id="A0A2T3W746"/>